<feature type="compositionally biased region" description="Low complexity" evidence="1">
    <location>
        <begin position="30"/>
        <end position="40"/>
    </location>
</feature>
<protein>
    <submittedName>
        <fullName evidence="2">Uncharacterized protein</fullName>
    </submittedName>
</protein>
<dbReference type="HOGENOM" id="CLU_829549_0_0_1"/>
<evidence type="ECO:0000313" key="2">
    <source>
        <dbReference type="EMBL" id="EGT37325.1"/>
    </source>
</evidence>
<accession>G0NTT1</accession>
<organism evidence="3">
    <name type="scientific">Caenorhabditis brenneri</name>
    <name type="common">Nematode worm</name>
    <dbReference type="NCBI Taxonomy" id="135651"/>
    <lineage>
        <taxon>Eukaryota</taxon>
        <taxon>Metazoa</taxon>
        <taxon>Ecdysozoa</taxon>
        <taxon>Nematoda</taxon>
        <taxon>Chromadorea</taxon>
        <taxon>Rhabditida</taxon>
        <taxon>Rhabditina</taxon>
        <taxon>Rhabditomorpha</taxon>
        <taxon>Rhabditoidea</taxon>
        <taxon>Rhabditidae</taxon>
        <taxon>Peloderinae</taxon>
        <taxon>Caenorhabditis</taxon>
    </lineage>
</organism>
<dbReference type="EMBL" id="GL379945">
    <property type="protein sequence ID" value="EGT37325.1"/>
    <property type="molecule type" value="Genomic_DNA"/>
</dbReference>
<name>G0NTT1_CAEBE</name>
<evidence type="ECO:0000313" key="3">
    <source>
        <dbReference type="Proteomes" id="UP000008068"/>
    </source>
</evidence>
<gene>
    <name evidence="2" type="ORF">CAEBREN_24302</name>
</gene>
<sequence>MSGFFDTIAGFIGANNGENDVPEAVDTPFSDDNNSDSSFDMVSLNSSSEESDFESVKGEDSDSSDSSVDFGSMSGGKGESDVSDIDQYSFAEDSDHSSEYSHISSDDLDSEEPEFAIKAAEDILFRESPQMNSSASFHRHLNQQYGPNALDSEDSFDDGADILEETDSESDVSTEEIERVVVKVLEEKMGTAMASVFSKMQVATKQLSSMESKVVEKDNEINDESFCEAYSAALVNPMEVEEVEEVVIEAEKVQKPKADREYTGLELIRMFDEELDPETQFWAEQFLDELHKACSGEEDPTKRRMKIRQFINKNMSDYVKDLQQRINKLAGRKVY</sequence>
<reference evidence="3" key="1">
    <citation type="submission" date="2011-07" db="EMBL/GenBank/DDBJ databases">
        <authorList>
            <consortium name="Caenorhabditis brenneri Sequencing and Analysis Consortium"/>
            <person name="Wilson R.K."/>
        </authorList>
    </citation>
    <scope>NUCLEOTIDE SEQUENCE [LARGE SCALE GENOMIC DNA]</scope>
    <source>
        <strain evidence="3">PB2801</strain>
    </source>
</reference>
<dbReference type="Proteomes" id="UP000008068">
    <property type="component" value="Unassembled WGS sequence"/>
</dbReference>
<keyword evidence="3" id="KW-1185">Reference proteome</keyword>
<proteinExistence type="predicted"/>
<dbReference type="InParanoid" id="G0NTT1"/>
<evidence type="ECO:0000256" key="1">
    <source>
        <dbReference type="SAM" id="MobiDB-lite"/>
    </source>
</evidence>
<dbReference type="AlphaFoldDB" id="G0NTT1"/>
<feature type="region of interest" description="Disordered" evidence="1">
    <location>
        <begin position="12"/>
        <end position="110"/>
    </location>
</feature>